<organism evidence="2 3">
    <name type="scientific">Cladophialophora carrionii</name>
    <dbReference type="NCBI Taxonomy" id="86049"/>
    <lineage>
        <taxon>Eukaryota</taxon>
        <taxon>Fungi</taxon>
        <taxon>Dikarya</taxon>
        <taxon>Ascomycota</taxon>
        <taxon>Pezizomycotina</taxon>
        <taxon>Eurotiomycetes</taxon>
        <taxon>Chaetothyriomycetidae</taxon>
        <taxon>Chaetothyriales</taxon>
        <taxon>Herpotrichiellaceae</taxon>
        <taxon>Cladophialophora</taxon>
    </lineage>
</organism>
<comment type="caution">
    <text evidence="2">The sequence shown here is derived from an EMBL/GenBank/DDBJ whole genome shotgun (WGS) entry which is preliminary data.</text>
</comment>
<name>A0A1C1C6D2_9EURO</name>
<reference evidence="3" key="1">
    <citation type="submission" date="2015-07" db="EMBL/GenBank/DDBJ databases">
        <authorList>
            <person name="Teixeira M.M."/>
            <person name="Souza R.C."/>
            <person name="Almeida L.G."/>
            <person name="Vicente V.A."/>
            <person name="de Hoog S."/>
            <person name="Bocca A.L."/>
            <person name="de Almeida S.R."/>
            <person name="Vasconcelos A.T."/>
            <person name="Felipe M.S."/>
        </authorList>
    </citation>
    <scope>NUCLEOTIDE SEQUENCE [LARGE SCALE GENOMIC DNA]</scope>
    <source>
        <strain evidence="3">KSF</strain>
    </source>
</reference>
<feature type="compositionally biased region" description="Basic and acidic residues" evidence="1">
    <location>
        <begin position="28"/>
        <end position="39"/>
    </location>
</feature>
<protein>
    <recommendedName>
        <fullName evidence="4">Tachykinin family protein</fullName>
    </recommendedName>
</protein>
<dbReference type="PANTHER" id="PTHR37540">
    <property type="entry name" value="TRANSCRIPTION FACTOR (ACR-2), PUTATIVE-RELATED-RELATED"/>
    <property type="match status" value="1"/>
</dbReference>
<dbReference type="OrthoDB" id="3469466at2759"/>
<feature type="compositionally biased region" description="Basic and acidic residues" evidence="1">
    <location>
        <begin position="8"/>
        <end position="19"/>
    </location>
</feature>
<evidence type="ECO:0000256" key="1">
    <source>
        <dbReference type="SAM" id="MobiDB-lite"/>
    </source>
</evidence>
<dbReference type="AlphaFoldDB" id="A0A1C1C6D2"/>
<dbReference type="PANTHER" id="PTHR37540:SF5">
    <property type="entry name" value="TRANSCRIPTION FACTOR DOMAIN-CONTAINING PROTEIN"/>
    <property type="match status" value="1"/>
</dbReference>
<sequence length="609" mass="66886">MSDPTAEEPTKPDRGEAPPRLRFVTARPDTKQGKQEAKAAIRAHASQASWAKIRKKGKQLKQPGIGSGDTARPDQQHQQHQQQQRLSPAGEPASSSSSSSVSASASASASASTALVSRFNDDPPHHVDHASGASASARQVVPSRAARQTILGSISVPSPLRTVGAGDIDPFTSYPSRLPKEVAAPIISQVNHFLNIIFLPDPDRPTPSIVQHWISCYMKDSTFFHAICFAQLARSLATETRVKPINRKAYWYCYAEVVREVNRRFTDPAERCSDETIFAVQALAFHGDATTDETDTPRSPSQGPMNSMQGLDIYAGRLNPVSMHVNGLARMLALRGGIADIELPGLAAMLSYGDLLLASRSLHNPVYPFVPIGESPARSLADVSRTDHPLAKLGTGFQVLHDLISNEQSAQRLLSTLCNLAAYSLGVYDYIMGRPQAPSLRILADQRNFVQHSLMQMGATPSDRTAEAATNDPSSTFLLEEACWSAAAVYSLIAVSPVPHPNAPFAELAKQLKQHLVYTSSHFARRWQKPSPLVLWMTFMGALASMADEETKEENAWYITVLERLVHRMEIPSWERLKDLLMDFLWFPNTSDPDGQQLWKEIHTSNPFG</sequence>
<evidence type="ECO:0008006" key="4">
    <source>
        <dbReference type="Google" id="ProtNLM"/>
    </source>
</evidence>
<accession>A0A1C1C6D2</accession>
<dbReference type="Proteomes" id="UP000094526">
    <property type="component" value="Unassembled WGS sequence"/>
</dbReference>
<dbReference type="EMBL" id="LGRB01000021">
    <property type="protein sequence ID" value="OCT44095.1"/>
    <property type="molecule type" value="Genomic_DNA"/>
</dbReference>
<feature type="region of interest" description="Disordered" evidence="1">
    <location>
        <begin position="1"/>
        <end position="105"/>
    </location>
</feature>
<evidence type="ECO:0000313" key="2">
    <source>
        <dbReference type="EMBL" id="OCT44095.1"/>
    </source>
</evidence>
<evidence type="ECO:0000313" key="3">
    <source>
        <dbReference type="Proteomes" id="UP000094526"/>
    </source>
</evidence>
<feature type="region of interest" description="Disordered" evidence="1">
    <location>
        <begin position="117"/>
        <end position="141"/>
    </location>
</feature>
<keyword evidence="3" id="KW-1185">Reference proteome</keyword>
<proteinExistence type="predicted"/>
<dbReference type="VEuPathDB" id="FungiDB:G647_01034"/>
<gene>
    <name evidence="2" type="ORF">CLCR_00586</name>
</gene>
<feature type="compositionally biased region" description="Low complexity" evidence="1">
    <location>
        <begin position="93"/>
        <end position="105"/>
    </location>
</feature>
<dbReference type="VEuPathDB" id="FungiDB:CLCR_00586"/>
<feature type="compositionally biased region" description="Basic and acidic residues" evidence="1">
    <location>
        <begin position="119"/>
        <end position="129"/>
    </location>
</feature>
<dbReference type="eggNOG" id="ENOG502SP01">
    <property type="taxonomic scope" value="Eukaryota"/>
</dbReference>